<comment type="caution">
    <text evidence="4">The sequence shown here is derived from an EMBL/GenBank/DDBJ whole genome shotgun (WGS) entry which is preliminary data.</text>
</comment>
<organism evidence="4 5">
    <name type="scientific">Rugosimonospora acidiphila</name>
    <dbReference type="NCBI Taxonomy" id="556531"/>
    <lineage>
        <taxon>Bacteria</taxon>
        <taxon>Bacillati</taxon>
        <taxon>Actinomycetota</taxon>
        <taxon>Actinomycetes</taxon>
        <taxon>Micromonosporales</taxon>
        <taxon>Micromonosporaceae</taxon>
        <taxon>Rugosimonospora</taxon>
    </lineage>
</organism>
<dbReference type="PANTHER" id="PTHR43818:SF11">
    <property type="entry name" value="BCDNA.GH03377"/>
    <property type="match status" value="1"/>
</dbReference>
<reference evidence="5" key="1">
    <citation type="journal article" date="2019" name="Int. J. Syst. Evol. Microbiol.">
        <title>The Global Catalogue of Microorganisms (GCM) 10K type strain sequencing project: providing services to taxonomists for standard genome sequencing and annotation.</title>
        <authorList>
            <consortium name="The Broad Institute Genomics Platform"/>
            <consortium name="The Broad Institute Genome Sequencing Center for Infectious Disease"/>
            <person name="Wu L."/>
            <person name="Ma J."/>
        </authorList>
    </citation>
    <scope>NUCLEOTIDE SEQUENCE [LARGE SCALE GENOMIC DNA]</scope>
    <source>
        <strain evidence="5">JCM 18304</strain>
    </source>
</reference>
<dbReference type="RefSeq" id="WP_345635348.1">
    <property type="nucleotide sequence ID" value="NZ_BAABJQ010000022.1"/>
</dbReference>
<dbReference type="PANTHER" id="PTHR43818">
    <property type="entry name" value="BCDNA.GH03377"/>
    <property type="match status" value="1"/>
</dbReference>
<dbReference type="InterPro" id="IPR000683">
    <property type="entry name" value="Gfo/Idh/MocA-like_OxRdtase_N"/>
</dbReference>
<gene>
    <name evidence="4" type="ORF">GCM10023322_60550</name>
</gene>
<evidence type="ECO:0000313" key="5">
    <source>
        <dbReference type="Proteomes" id="UP001501570"/>
    </source>
</evidence>
<evidence type="ECO:0000259" key="2">
    <source>
        <dbReference type="Pfam" id="PF01408"/>
    </source>
</evidence>
<name>A0ABP9SGN0_9ACTN</name>
<dbReference type="InterPro" id="IPR036291">
    <property type="entry name" value="NAD(P)-bd_dom_sf"/>
</dbReference>
<sequence length="302" mass="31472">MTLRFGLLGTGHWAAETQAAGLDGHPEIEFVGVWGRDPVKAEALASRYRVRSFADVDELIGAVDAVAMALPPDVQAPLAIRAAEAGRHLLLDKPVALDLDQADRLVQAVTGAGVASLVFVTNRYRPNVQAFVDGAVATGGWSGAQVTFLNSIFGADSPYAGSSWRRRWGGLWDFAPHPLSVLLPVLGPVVEVTAAHAPHDTVHAILRHADAVSTLTVSVNAPPAVSIYETVLFGEAGVARMPEPEGESVDAFRAAASRLVGNVAAGVRTDPLDVRAGRDTVAVLAAVQASADGGGAPQGVRY</sequence>
<dbReference type="InterPro" id="IPR055170">
    <property type="entry name" value="GFO_IDH_MocA-like_dom"/>
</dbReference>
<feature type="domain" description="Gfo/Idh/MocA-like oxidoreductase N-terminal" evidence="2">
    <location>
        <begin position="3"/>
        <end position="115"/>
    </location>
</feature>
<accession>A0ABP9SGN0</accession>
<proteinExistence type="predicted"/>
<evidence type="ECO:0000259" key="3">
    <source>
        <dbReference type="Pfam" id="PF22725"/>
    </source>
</evidence>
<dbReference type="SUPFAM" id="SSF55347">
    <property type="entry name" value="Glyceraldehyde-3-phosphate dehydrogenase-like, C-terminal domain"/>
    <property type="match status" value="1"/>
</dbReference>
<dbReference type="Pfam" id="PF22725">
    <property type="entry name" value="GFO_IDH_MocA_C3"/>
    <property type="match status" value="1"/>
</dbReference>
<dbReference type="SUPFAM" id="SSF51735">
    <property type="entry name" value="NAD(P)-binding Rossmann-fold domains"/>
    <property type="match status" value="1"/>
</dbReference>
<dbReference type="Gene3D" id="3.30.360.10">
    <property type="entry name" value="Dihydrodipicolinate Reductase, domain 2"/>
    <property type="match status" value="1"/>
</dbReference>
<protein>
    <submittedName>
        <fullName evidence="4">Gfo/Idh/MocA family oxidoreductase</fullName>
    </submittedName>
</protein>
<evidence type="ECO:0000256" key="1">
    <source>
        <dbReference type="ARBA" id="ARBA00023002"/>
    </source>
</evidence>
<dbReference type="Pfam" id="PF01408">
    <property type="entry name" value="GFO_IDH_MocA"/>
    <property type="match status" value="1"/>
</dbReference>
<feature type="domain" description="GFO/IDH/MocA-like oxidoreductase" evidence="3">
    <location>
        <begin position="146"/>
        <end position="238"/>
    </location>
</feature>
<dbReference type="Proteomes" id="UP001501570">
    <property type="component" value="Unassembled WGS sequence"/>
</dbReference>
<keyword evidence="5" id="KW-1185">Reference proteome</keyword>
<dbReference type="Gene3D" id="3.40.50.720">
    <property type="entry name" value="NAD(P)-binding Rossmann-like Domain"/>
    <property type="match status" value="1"/>
</dbReference>
<evidence type="ECO:0000313" key="4">
    <source>
        <dbReference type="EMBL" id="GAA5194948.1"/>
    </source>
</evidence>
<keyword evidence="1" id="KW-0560">Oxidoreductase</keyword>
<dbReference type="InterPro" id="IPR050463">
    <property type="entry name" value="Gfo/Idh/MocA_oxidrdct_glycsds"/>
</dbReference>
<dbReference type="EMBL" id="BAABJQ010000022">
    <property type="protein sequence ID" value="GAA5194948.1"/>
    <property type="molecule type" value="Genomic_DNA"/>
</dbReference>